<dbReference type="SUPFAM" id="SSF53474">
    <property type="entry name" value="alpha/beta-Hydrolases"/>
    <property type="match status" value="1"/>
</dbReference>
<dbReference type="InterPro" id="IPR029058">
    <property type="entry name" value="AB_hydrolase_fold"/>
</dbReference>
<proteinExistence type="predicted"/>
<feature type="domain" description="AB hydrolase-1" evidence="1">
    <location>
        <begin position="30"/>
        <end position="268"/>
    </location>
</feature>
<comment type="caution">
    <text evidence="2">The sequence shown here is derived from an EMBL/GenBank/DDBJ whole genome shotgun (WGS) entry which is preliminary data.</text>
</comment>
<evidence type="ECO:0000313" key="2">
    <source>
        <dbReference type="EMBL" id="MDS3862428.1"/>
    </source>
</evidence>
<dbReference type="AlphaFoldDB" id="A0AAE4FU75"/>
<dbReference type="PANTHER" id="PTHR46438">
    <property type="entry name" value="ALPHA/BETA-HYDROLASES SUPERFAMILY PROTEIN"/>
    <property type="match status" value="1"/>
</dbReference>
<dbReference type="InterPro" id="IPR000639">
    <property type="entry name" value="Epox_hydrolase-like"/>
</dbReference>
<dbReference type="PRINTS" id="PR00412">
    <property type="entry name" value="EPOXHYDRLASE"/>
</dbReference>
<dbReference type="RefSeq" id="WP_322879634.1">
    <property type="nucleotide sequence ID" value="NZ_JAVMIP010000030.1"/>
</dbReference>
<dbReference type="InterPro" id="IPR000073">
    <property type="entry name" value="AB_hydrolase_1"/>
</dbReference>
<sequence length="290" mass="32262">MTQAKFLQDRYVKIGSIKTRYWCAGDSGSPIVLLHGAGSSIEAWSRNIHALAQSHQVYAFDMVGSGLSDKPFANYSLEYQGQFLRDFINALKLQRAAFVGHSMGASLALKLTLESPEQVEKLVLVSTFGLGREISIASRLLAAFPLIVHLSQPSPRNVKLILQQNVYNLKSVPNEWIEMRSEAFKLPGRKQAFVSFLKSNINLLGVRRSVFRPIVSSLANVTVPTLIIWGKQDKIVPVAHAHIAARQIPNAHLHVFDQCGHWAQFEHPQEFNQLVVEFLTAAQQIDGAVV</sequence>
<keyword evidence="3" id="KW-1185">Reference proteome</keyword>
<protein>
    <submittedName>
        <fullName evidence="2">Alpha/beta fold hydrolase</fullName>
    </submittedName>
</protein>
<accession>A0AAE4FU75</accession>
<dbReference type="GO" id="GO:0016787">
    <property type="term" value="F:hydrolase activity"/>
    <property type="evidence" value="ECO:0007669"/>
    <property type="project" value="UniProtKB-KW"/>
</dbReference>
<dbReference type="Pfam" id="PF00561">
    <property type="entry name" value="Abhydrolase_1"/>
    <property type="match status" value="1"/>
</dbReference>
<organism evidence="2 3">
    <name type="scientific">Pseudocalidococcus azoricus BACA0444</name>
    <dbReference type="NCBI Taxonomy" id="2918990"/>
    <lineage>
        <taxon>Bacteria</taxon>
        <taxon>Bacillati</taxon>
        <taxon>Cyanobacteriota</taxon>
        <taxon>Cyanophyceae</taxon>
        <taxon>Acaryochloridales</taxon>
        <taxon>Thermosynechococcaceae</taxon>
        <taxon>Pseudocalidococcus</taxon>
        <taxon>Pseudocalidococcus azoricus</taxon>
    </lineage>
</organism>
<evidence type="ECO:0000259" key="1">
    <source>
        <dbReference type="Pfam" id="PF00561"/>
    </source>
</evidence>
<dbReference type="PRINTS" id="PR00111">
    <property type="entry name" value="ABHYDROLASE"/>
</dbReference>
<reference evidence="3" key="1">
    <citation type="submission" date="2023-07" db="EMBL/GenBank/DDBJ databases">
        <authorList>
            <person name="Luz R."/>
            <person name="Cordeiro R."/>
            <person name="Fonseca A."/>
            <person name="Goncalves V."/>
        </authorList>
    </citation>
    <scope>NUCLEOTIDE SEQUENCE [LARGE SCALE GENOMIC DNA]</scope>
    <source>
        <strain evidence="3">BACA0444</strain>
    </source>
</reference>
<dbReference type="Gene3D" id="3.40.50.1820">
    <property type="entry name" value="alpha/beta hydrolase"/>
    <property type="match status" value="1"/>
</dbReference>
<keyword evidence="2" id="KW-0378">Hydrolase</keyword>
<dbReference type="Proteomes" id="UP001268256">
    <property type="component" value="Unassembled WGS sequence"/>
</dbReference>
<evidence type="ECO:0000313" key="3">
    <source>
        <dbReference type="Proteomes" id="UP001268256"/>
    </source>
</evidence>
<gene>
    <name evidence="2" type="ORF">RIF25_16650</name>
</gene>
<name>A0AAE4FU75_9CYAN</name>
<dbReference type="EMBL" id="JAVMIP010000030">
    <property type="protein sequence ID" value="MDS3862428.1"/>
    <property type="molecule type" value="Genomic_DNA"/>
</dbReference>
<dbReference type="PANTHER" id="PTHR46438:SF11">
    <property type="entry name" value="LIPASE-RELATED"/>
    <property type="match status" value="1"/>
</dbReference>